<accession>A0A398ABM0</accession>
<reference evidence="1 2" key="1">
    <citation type="submission" date="2018-06" db="EMBL/GenBank/DDBJ databases">
        <title>WGS assembly of Brassica rapa FPsc.</title>
        <authorList>
            <person name="Bowman J."/>
            <person name="Kohchi T."/>
            <person name="Yamato K."/>
            <person name="Jenkins J."/>
            <person name="Shu S."/>
            <person name="Ishizaki K."/>
            <person name="Yamaoka S."/>
            <person name="Nishihama R."/>
            <person name="Nakamura Y."/>
            <person name="Berger F."/>
            <person name="Adam C."/>
            <person name="Aki S."/>
            <person name="Althoff F."/>
            <person name="Araki T."/>
            <person name="Arteaga-Vazquez M."/>
            <person name="Balasubrmanian S."/>
            <person name="Bauer D."/>
            <person name="Boehm C."/>
            <person name="Briginshaw L."/>
            <person name="Caballero-Perez J."/>
            <person name="Catarino B."/>
            <person name="Chen F."/>
            <person name="Chiyoda S."/>
            <person name="Chovatia M."/>
            <person name="Davies K."/>
            <person name="Delmans M."/>
            <person name="Demura T."/>
            <person name="Dierschke T."/>
            <person name="Dolan L."/>
            <person name="Dorantes-Acosta A."/>
            <person name="Eklund D."/>
            <person name="Florent S."/>
            <person name="Flores-Sandoval E."/>
            <person name="Fujiyama A."/>
            <person name="Fukuzawa H."/>
            <person name="Galik B."/>
            <person name="Grimanelli D."/>
            <person name="Grimwood J."/>
            <person name="Grossniklaus U."/>
            <person name="Hamada T."/>
            <person name="Haseloff J."/>
            <person name="Hetherington A."/>
            <person name="Higo A."/>
            <person name="Hirakawa Y."/>
            <person name="Hundley H."/>
            <person name="Ikeda Y."/>
            <person name="Inoue K."/>
            <person name="Inoue S."/>
            <person name="Ishida S."/>
            <person name="Jia Q."/>
            <person name="Kakita M."/>
            <person name="Kanazawa T."/>
            <person name="Kawai Y."/>
            <person name="Kawashima T."/>
            <person name="Kennedy M."/>
            <person name="Kinose K."/>
            <person name="Kinoshita T."/>
            <person name="Kohara Y."/>
            <person name="Koide E."/>
            <person name="Komatsu K."/>
            <person name="Kopischke S."/>
            <person name="Kubo M."/>
            <person name="Kyozuka J."/>
            <person name="Lagercrantz U."/>
            <person name="Lin S."/>
            <person name="Lindquist E."/>
            <person name="Lipzen A."/>
            <person name="Lu C."/>
            <person name="Luna E."/>
            <person name="Martienssen R."/>
            <person name="Minamino N."/>
            <person name="Mizutani M."/>
            <person name="Mizutani M."/>
            <person name="Mochizuki N."/>
            <person name="Monte I."/>
            <person name="Mosher R."/>
            <person name="Nagasaki H."/>
            <person name="Nakagami H."/>
            <person name="Naramoto S."/>
            <person name="Nishitani K."/>
            <person name="Ohtani M."/>
            <person name="Okamoto T."/>
            <person name="Okumura M."/>
            <person name="Phillips J."/>
            <person name="Pollak B."/>
            <person name="Reinders A."/>
            <person name="Roevekamp M."/>
            <person name="Sano R."/>
            <person name="Sawa S."/>
            <person name="Schmid M."/>
            <person name="Shirakawa M."/>
            <person name="Solano R."/>
            <person name="Spunde A."/>
            <person name="Suetsugu N."/>
            <person name="Sugano S."/>
            <person name="Sugiyama A."/>
            <person name="Sun R."/>
            <person name="Suzuki Y."/>
            <person name="Takenaka M."/>
            <person name="Takezawa D."/>
            <person name="Tomogane H."/>
            <person name="Tsuzuki M."/>
            <person name="Ueda T."/>
            <person name="Umeda M."/>
            <person name="Ward J."/>
            <person name="Watanabe Y."/>
            <person name="Yazaki K."/>
            <person name="Yokoyama R."/>
            <person name="Yoshitake Y."/>
            <person name="Yotsui I."/>
            <person name="Zachgo S."/>
            <person name="Schmutz J."/>
        </authorList>
    </citation>
    <scope>NUCLEOTIDE SEQUENCE [LARGE SCALE GENOMIC DNA]</scope>
    <source>
        <strain evidence="2">cv. B-3</strain>
    </source>
</reference>
<protein>
    <submittedName>
        <fullName evidence="1">Uncharacterized protein</fullName>
    </submittedName>
</protein>
<evidence type="ECO:0000313" key="2">
    <source>
        <dbReference type="Proteomes" id="UP000264353"/>
    </source>
</evidence>
<organism evidence="1 2">
    <name type="scientific">Brassica campestris</name>
    <name type="common">Field mustard</name>
    <dbReference type="NCBI Taxonomy" id="3711"/>
    <lineage>
        <taxon>Eukaryota</taxon>
        <taxon>Viridiplantae</taxon>
        <taxon>Streptophyta</taxon>
        <taxon>Embryophyta</taxon>
        <taxon>Tracheophyta</taxon>
        <taxon>Spermatophyta</taxon>
        <taxon>Magnoliopsida</taxon>
        <taxon>eudicotyledons</taxon>
        <taxon>Gunneridae</taxon>
        <taxon>Pentapetalae</taxon>
        <taxon>rosids</taxon>
        <taxon>malvids</taxon>
        <taxon>Brassicales</taxon>
        <taxon>Brassicaceae</taxon>
        <taxon>Brassiceae</taxon>
        <taxon>Brassica</taxon>
    </lineage>
</organism>
<evidence type="ECO:0000313" key="1">
    <source>
        <dbReference type="EMBL" id="RID75251.1"/>
    </source>
</evidence>
<proteinExistence type="predicted"/>
<gene>
    <name evidence="1" type="ORF">BRARA_B02305</name>
</gene>
<dbReference type="EMBL" id="CM010629">
    <property type="protein sequence ID" value="RID75251.1"/>
    <property type="molecule type" value="Genomic_DNA"/>
</dbReference>
<name>A0A398ABM0_BRACM</name>
<dbReference type="AlphaFoldDB" id="A0A398ABM0"/>
<sequence>MMLFPNLVLCRMDYVVCSFACRWRFRSMASPLGREAEVSRLSPSIGGLRTEVFSSSVSERYNEFQKLDVVYGFSVRGSSSFLSCSSLCWALVFNI</sequence>
<dbReference type="Proteomes" id="UP000264353">
    <property type="component" value="Chromosome A2"/>
</dbReference>